<reference evidence="7" key="1">
    <citation type="submission" date="2022-05" db="EMBL/GenBank/DDBJ databases">
        <authorList>
            <person name="Jo J.-H."/>
            <person name="Im W.-T."/>
        </authorList>
    </citation>
    <scope>NUCLEOTIDE SEQUENCE</scope>
    <source>
        <strain evidence="7">SE220</strain>
    </source>
</reference>
<feature type="domain" description="UDP-N-acetylglucosamine 2-epimerase" evidence="6">
    <location>
        <begin position="13"/>
        <end position="338"/>
    </location>
</feature>
<evidence type="ECO:0000259" key="6">
    <source>
        <dbReference type="Pfam" id="PF02350"/>
    </source>
</evidence>
<dbReference type="PANTHER" id="PTHR43174:SF2">
    <property type="entry name" value="UDP-N-ACETYLGLUCOSAMINE 2-EPIMERASE"/>
    <property type="match status" value="1"/>
</dbReference>
<dbReference type="EMBL" id="JAMGBE010000002">
    <property type="protein sequence ID" value="MCL6729690.1"/>
    <property type="molecule type" value="Genomic_DNA"/>
</dbReference>
<comment type="similarity">
    <text evidence="3 5">Belongs to the UDP-N-acetylglucosamine 2-epimerase family.</text>
</comment>
<evidence type="ECO:0000256" key="5">
    <source>
        <dbReference type="RuleBase" id="RU003513"/>
    </source>
</evidence>
<comment type="catalytic activity">
    <reaction evidence="2">
        <text>UDP-N-acetyl-alpha-D-glucosamine = UDP-N-acetyl-alpha-D-mannosamine</text>
        <dbReference type="Rhea" id="RHEA:17213"/>
        <dbReference type="ChEBI" id="CHEBI:57705"/>
        <dbReference type="ChEBI" id="CHEBI:68623"/>
        <dbReference type="EC" id="5.1.3.14"/>
    </reaction>
</comment>
<dbReference type="GO" id="GO:0008761">
    <property type="term" value="F:UDP-N-acetylglucosamine 2-epimerase activity"/>
    <property type="evidence" value="ECO:0007669"/>
    <property type="project" value="UniProtKB-EC"/>
</dbReference>
<evidence type="ECO:0000313" key="8">
    <source>
        <dbReference type="Proteomes" id="UP001165342"/>
    </source>
</evidence>
<protein>
    <recommendedName>
        <fullName evidence="4">UDP-N-acetylglucosamine 2-epimerase (non-hydrolyzing)</fullName>
        <ecNumber evidence="4">5.1.3.14</ecNumber>
    </recommendedName>
</protein>
<keyword evidence="8" id="KW-1185">Reference proteome</keyword>
<gene>
    <name evidence="7" type="primary">wecB</name>
    <name evidence="7" type="ORF">LZ538_06415</name>
</gene>
<dbReference type="CDD" id="cd03786">
    <property type="entry name" value="GTB_UDP-GlcNAc_2-Epimerase"/>
    <property type="match status" value="1"/>
</dbReference>
<dbReference type="Pfam" id="PF02350">
    <property type="entry name" value="Epimerase_2"/>
    <property type="match status" value="1"/>
</dbReference>
<evidence type="ECO:0000313" key="7">
    <source>
        <dbReference type="EMBL" id="MCL6729690.1"/>
    </source>
</evidence>
<dbReference type="Proteomes" id="UP001165342">
    <property type="component" value="Unassembled WGS sequence"/>
</dbReference>
<organism evidence="7 8">
    <name type="scientific">Sphingomonas hankyongi</name>
    <dbReference type="NCBI Taxonomy" id="2908209"/>
    <lineage>
        <taxon>Bacteria</taxon>
        <taxon>Pseudomonadati</taxon>
        <taxon>Pseudomonadota</taxon>
        <taxon>Alphaproteobacteria</taxon>
        <taxon>Sphingomonadales</taxon>
        <taxon>Sphingomonadaceae</taxon>
        <taxon>Sphingomonas</taxon>
    </lineage>
</organism>
<evidence type="ECO:0000256" key="4">
    <source>
        <dbReference type="ARBA" id="ARBA00038858"/>
    </source>
</evidence>
<keyword evidence="1 5" id="KW-0413">Isomerase</keyword>
<dbReference type="Gene3D" id="3.40.50.2000">
    <property type="entry name" value="Glycogen Phosphorylase B"/>
    <property type="match status" value="2"/>
</dbReference>
<dbReference type="InterPro" id="IPR029767">
    <property type="entry name" value="WecB-like"/>
</dbReference>
<evidence type="ECO:0000256" key="1">
    <source>
        <dbReference type="ARBA" id="ARBA00023235"/>
    </source>
</evidence>
<evidence type="ECO:0000256" key="3">
    <source>
        <dbReference type="ARBA" id="ARBA00038209"/>
    </source>
</evidence>
<evidence type="ECO:0000256" key="2">
    <source>
        <dbReference type="ARBA" id="ARBA00036080"/>
    </source>
</evidence>
<proteinExistence type="inferred from homology"/>
<dbReference type="PANTHER" id="PTHR43174">
    <property type="entry name" value="UDP-N-ACETYLGLUCOSAMINE 2-EPIMERASE"/>
    <property type="match status" value="1"/>
</dbReference>
<dbReference type="SUPFAM" id="SSF53756">
    <property type="entry name" value="UDP-Glycosyltransferase/glycogen phosphorylase"/>
    <property type="match status" value="1"/>
</dbReference>
<dbReference type="NCBIfam" id="TIGR00236">
    <property type="entry name" value="wecB"/>
    <property type="match status" value="1"/>
</dbReference>
<accession>A0ABT0S1F1</accession>
<dbReference type="InterPro" id="IPR003331">
    <property type="entry name" value="UDP_GlcNAc_Epimerase_2_dom"/>
</dbReference>
<comment type="caution">
    <text evidence="7">The sequence shown here is derived from an EMBL/GenBank/DDBJ whole genome shotgun (WGS) entry which is preliminary data.</text>
</comment>
<dbReference type="EC" id="5.1.3.14" evidence="4"/>
<name>A0ABT0S1F1_9SPHN</name>
<sequence>MKLKPVAEALSKQGLAPAIILTGQHPLAPEEWGLNRTPVLHLGCPGEEDPDSHVRKVTAALVPWLGDPPPLLVVQGDTSSALGAALAGFMAGVPVAHVEAGLRTHDPSQPWPEEGYRIAVDAQADLLFAPTDHAAKNIAREGAPGEIHVTGNTGIDALLARVAMLPMPRPKDRSLSKILVTCHRRESWGDGLTEIASALVTLASDPKVHIDFVLHPNPNVANRMADLLDRRSNIVLRKPCSHAALIGLMREADIILSDSGGIQEEAPALGVPLLVLRDKTERPEGLETGNMRLVGTAAENILSETRLLLSDPATLAAMAKPAFPYGDGHAAPRIAAVIAQWLAKRSELTQRPATGRSA</sequence>